<proteinExistence type="predicted"/>
<dbReference type="RefSeq" id="XP_041190930.1">
    <property type="nucleotide sequence ID" value="XM_041336201.1"/>
</dbReference>
<gene>
    <name evidence="2" type="ORF">BJ212DRAFT_1368889</name>
</gene>
<comment type="caution">
    <text evidence="2">The sequence shown here is derived from an EMBL/GenBank/DDBJ whole genome shotgun (WGS) entry which is preliminary data.</text>
</comment>
<sequence length="84" mass="9300">MFETALGHLNSTHIRRACTSHELVIVDDDSKDNTSALTLKLAQQYFKGDIRVITLEMNLGNGGVARWSLYSLYVCSSCISNGTF</sequence>
<evidence type="ECO:0000313" key="2">
    <source>
        <dbReference type="EMBL" id="KAG1812907.1"/>
    </source>
</evidence>
<name>A0A9P7JBL0_9AGAM</name>
<dbReference type="Gene3D" id="3.90.550.10">
    <property type="entry name" value="Spore Coat Polysaccharide Biosynthesis Protein SpsA, Chain A"/>
    <property type="match status" value="1"/>
</dbReference>
<evidence type="ECO:0000259" key="1">
    <source>
        <dbReference type="Pfam" id="PF00535"/>
    </source>
</evidence>
<evidence type="ECO:0000313" key="3">
    <source>
        <dbReference type="Proteomes" id="UP000807769"/>
    </source>
</evidence>
<dbReference type="InterPro" id="IPR029044">
    <property type="entry name" value="Nucleotide-diphossugar_trans"/>
</dbReference>
<dbReference type="Pfam" id="PF00535">
    <property type="entry name" value="Glycos_transf_2"/>
    <property type="match status" value="1"/>
</dbReference>
<feature type="domain" description="Glycosyltransferase 2-like" evidence="1">
    <location>
        <begin position="21"/>
        <end position="62"/>
    </location>
</feature>
<protein>
    <recommendedName>
        <fullName evidence="1">Glycosyltransferase 2-like domain-containing protein</fullName>
    </recommendedName>
</protein>
<dbReference type="SUPFAM" id="SSF53448">
    <property type="entry name" value="Nucleotide-diphospho-sugar transferases"/>
    <property type="match status" value="1"/>
</dbReference>
<organism evidence="2 3">
    <name type="scientific">Suillus subaureus</name>
    <dbReference type="NCBI Taxonomy" id="48587"/>
    <lineage>
        <taxon>Eukaryota</taxon>
        <taxon>Fungi</taxon>
        <taxon>Dikarya</taxon>
        <taxon>Basidiomycota</taxon>
        <taxon>Agaricomycotina</taxon>
        <taxon>Agaricomycetes</taxon>
        <taxon>Agaricomycetidae</taxon>
        <taxon>Boletales</taxon>
        <taxon>Suillineae</taxon>
        <taxon>Suillaceae</taxon>
        <taxon>Suillus</taxon>
    </lineage>
</organism>
<dbReference type="GeneID" id="64630218"/>
<dbReference type="InterPro" id="IPR001173">
    <property type="entry name" value="Glyco_trans_2-like"/>
</dbReference>
<accession>A0A9P7JBL0</accession>
<keyword evidence="3" id="KW-1185">Reference proteome</keyword>
<reference evidence="2" key="1">
    <citation type="journal article" date="2020" name="New Phytol.">
        <title>Comparative genomics reveals dynamic genome evolution in host specialist ectomycorrhizal fungi.</title>
        <authorList>
            <person name="Lofgren L.A."/>
            <person name="Nguyen N.H."/>
            <person name="Vilgalys R."/>
            <person name="Ruytinx J."/>
            <person name="Liao H.L."/>
            <person name="Branco S."/>
            <person name="Kuo A."/>
            <person name="LaButti K."/>
            <person name="Lipzen A."/>
            <person name="Andreopoulos W."/>
            <person name="Pangilinan J."/>
            <person name="Riley R."/>
            <person name="Hundley H."/>
            <person name="Na H."/>
            <person name="Barry K."/>
            <person name="Grigoriev I.V."/>
            <person name="Stajich J.E."/>
            <person name="Kennedy P.G."/>
        </authorList>
    </citation>
    <scope>NUCLEOTIDE SEQUENCE</scope>
    <source>
        <strain evidence="2">MN1</strain>
    </source>
</reference>
<dbReference type="EMBL" id="JABBWG010000025">
    <property type="protein sequence ID" value="KAG1812907.1"/>
    <property type="molecule type" value="Genomic_DNA"/>
</dbReference>
<dbReference type="OrthoDB" id="3784at2759"/>
<dbReference type="Proteomes" id="UP000807769">
    <property type="component" value="Unassembled WGS sequence"/>
</dbReference>
<dbReference type="AlphaFoldDB" id="A0A9P7JBL0"/>